<name>A0ACD4NLU4_9HYPH</name>
<protein>
    <submittedName>
        <fullName evidence="1">Methionine ABC transporter ATP-binding protein</fullName>
    </submittedName>
</protein>
<organism evidence="1 2">
    <name type="scientific">Antarcticirhabdus aurantiaca</name>
    <dbReference type="NCBI Taxonomy" id="2606717"/>
    <lineage>
        <taxon>Bacteria</taxon>
        <taxon>Pseudomonadati</taxon>
        <taxon>Pseudomonadota</taxon>
        <taxon>Alphaproteobacteria</taxon>
        <taxon>Hyphomicrobiales</taxon>
        <taxon>Aurantimonadaceae</taxon>
        <taxon>Antarcticirhabdus</taxon>
    </lineage>
</organism>
<accession>A0ACD4NLU4</accession>
<gene>
    <name evidence="1" type="ORF">OXU80_23230</name>
</gene>
<evidence type="ECO:0000313" key="2">
    <source>
        <dbReference type="Proteomes" id="UP001163223"/>
    </source>
</evidence>
<sequence length="367" mass="38575">MNVQPLHIDAAGPGPDAAAAAAAGPPVVELAGVSKRFGQRAALDEVTLTVRRGEVLGIIGRSGAGKSTLIRCLNGLERPDAGEVRIEGRAISRLSERELQPMRRRIGMIFQHFNLLANSTAAENVALPLKIAGIAKAERMRRAGELLDLVGLSDRGGAYPAQLSGGQKQRVGIARALAAEPALLLSDEATSALDPETTGQILELLRDINRRLGLTVALVTHEMEVVREIASRVVVLENGHVAEEGEVCRVFADPQAPITATLLRSLRPELPADLAARLTSTLGGEAVFRLDLVGEAARAPLLAELAGRFGAEARLLHGGIETIQGRPVARLFVAVRPSPAADLAAIAAFLASRATRSDLLGHVSSAS</sequence>
<dbReference type="EMBL" id="CP113520">
    <property type="protein sequence ID" value="WAJ27722.1"/>
    <property type="molecule type" value="Genomic_DNA"/>
</dbReference>
<keyword evidence="1" id="KW-0067">ATP-binding</keyword>
<proteinExistence type="predicted"/>
<reference evidence="1" key="1">
    <citation type="submission" date="2022-11" db="EMBL/GenBank/DDBJ databases">
        <title>beta-Carotene-producing bacterium, Jeongeuplla avenae sp. nov., alleviates the salt stress of Arabidopsis seedlings.</title>
        <authorList>
            <person name="Jiang L."/>
            <person name="Lee J."/>
        </authorList>
    </citation>
    <scope>NUCLEOTIDE SEQUENCE</scope>
    <source>
        <strain evidence="1">DY_R2A_6</strain>
    </source>
</reference>
<keyword evidence="2" id="KW-1185">Reference proteome</keyword>
<dbReference type="Proteomes" id="UP001163223">
    <property type="component" value="Chromosome"/>
</dbReference>
<keyword evidence="1" id="KW-0547">Nucleotide-binding</keyword>
<evidence type="ECO:0000313" key="1">
    <source>
        <dbReference type="EMBL" id="WAJ27722.1"/>
    </source>
</evidence>